<evidence type="ECO:0000259" key="1">
    <source>
        <dbReference type="Pfam" id="PF00557"/>
    </source>
</evidence>
<dbReference type="InterPro" id="IPR036005">
    <property type="entry name" value="Creatinase/aminopeptidase-like"/>
</dbReference>
<name>A0ABN4CFY8_9CORY</name>
<dbReference type="InterPro" id="IPR050659">
    <property type="entry name" value="Peptidase_M24B"/>
</dbReference>
<evidence type="ECO:0000313" key="3">
    <source>
        <dbReference type="EMBL" id="AHI20007.1"/>
    </source>
</evidence>
<evidence type="ECO:0000259" key="2">
    <source>
        <dbReference type="Pfam" id="PF01321"/>
    </source>
</evidence>
<organism evidence="3 4">
    <name type="scientific">Corynebacterium casei LMG S-19264</name>
    <dbReference type="NCBI Taxonomy" id="1285583"/>
    <lineage>
        <taxon>Bacteria</taxon>
        <taxon>Bacillati</taxon>
        <taxon>Actinomycetota</taxon>
        <taxon>Actinomycetes</taxon>
        <taxon>Mycobacteriales</taxon>
        <taxon>Corynebacteriaceae</taxon>
        <taxon>Corynebacterium</taxon>
    </lineage>
</organism>
<keyword evidence="4" id="KW-1185">Reference proteome</keyword>
<dbReference type="SUPFAM" id="SSF53092">
    <property type="entry name" value="Creatinase/prolidase N-terminal domain"/>
    <property type="match status" value="1"/>
</dbReference>
<evidence type="ECO:0000313" key="4">
    <source>
        <dbReference type="Proteomes" id="UP000019226"/>
    </source>
</evidence>
<dbReference type="Pfam" id="PF00557">
    <property type="entry name" value="Peptidase_M24"/>
    <property type="match status" value="1"/>
</dbReference>
<dbReference type="SUPFAM" id="SSF55920">
    <property type="entry name" value="Creatinase/aminopeptidase"/>
    <property type="match status" value="1"/>
</dbReference>
<dbReference type="Gene3D" id="3.90.230.10">
    <property type="entry name" value="Creatinase/methionine aminopeptidase superfamily"/>
    <property type="match status" value="1"/>
</dbReference>
<sequence length="384" mass="41303">MNINGVIMADMSSLTVFSPEVYDQRLRRAQEITRSAGIDAVVVATGEDFFYLTGSTLSSHERLTALIIPAEGKPQLFAPGTDILDLNLSPVPNLDVEVHGWNDGDDIYGQVAKAIGQDAATVAATAALTADHLFQLQGLVDAQWVLANTALAELFSSKDEAEIEELRKAAQAIDRVHAKVPDLLQPGRTEREVAEDLTAMILDEHVSVDFVIVGSMENGANPHHSFSDRVINAGDPVVVDIGGTLETGYHSDCTRTYVAGGDISQAPEDFLKAYEVLQAAQKASLEFSKPGRTAQEIDASSRTPITEAGYGAYFTHRLGHGIGLSGHEEPFIIAGSDLVIRESMAFSIEPGIYMPGKWGMRIEDIVTTTADGIESLNQGPRGLR</sequence>
<accession>A0ABN4CFY8</accession>
<dbReference type="Gene3D" id="3.40.350.10">
    <property type="entry name" value="Creatinase/prolidase N-terminal domain"/>
    <property type="match status" value="1"/>
</dbReference>
<dbReference type="EMBL" id="CP004350">
    <property type="protein sequence ID" value="AHI20007.1"/>
    <property type="molecule type" value="Genomic_DNA"/>
</dbReference>
<feature type="domain" description="Creatinase N-terminal" evidence="2">
    <location>
        <begin position="25"/>
        <end position="145"/>
    </location>
</feature>
<dbReference type="Proteomes" id="UP000019226">
    <property type="component" value="Chromosome"/>
</dbReference>
<reference evidence="4" key="1">
    <citation type="submission" date="2013-02" db="EMBL/GenBank/DDBJ databases">
        <title>The complete genome sequence of Corynebacterium casei LMG S-19264 (=DSM 44701).</title>
        <authorList>
            <person name="Ruckert C."/>
            <person name="Albersmeier A."/>
            <person name="Kalinowski J."/>
        </authorList>
    </citation>
    <scope>NUCLEOTIDE SEQUENCE [LARGE SCALE GENOMIC DNA]</scope>
    <source>
        <strain evidence="4">LMG S-19264</strain>
    </source>
</reference>
<dbReference type="InterPro" id="IPR029149">
    <property type="entry name" value="Creatin/AminoP/Spt16_N"/>
</dbReference>
<dbReference type="PANTHER" id="PTHR46112:SF3">
    <property type="entry name" value="AMINOPEPTIDASE YPDF"/>
    <property type="match status" value="1"/>
</dbReference>
<dbReference type="InterPro" id="IPR000587">
    <property type="entry name" value="Creatinase_N"/>
</dbReference>
<dbReference type="Pfam" id="PF01321">
    <property type="entry name" value="Creatinase_N"/>
    <property type="match status" value="1"/>
</dbReference>
<protein>
    <submittedName>
        <fullName evidence="3">Dipeptidase</fullName>
    </submittedName>
</protein>
<gene>
    <name evidence="3" type="ORF">CCASEI_07180</name>
</gene>
<feature type="domain" description="Peptidase M24" evidence="1">
    <location>
        <begin position="164"/>
        <end position="369"/>
    </location>
</feature>
<dbReference type="InterPro" id="IPR000994">
    <property type="entry name" value="Pept_M24"/>
</dbReference>
<proteinExistence type="predicted"/>
<dbReference type="PANTHER" id="PTHR46112">
    <property type="entry name" value="AMINOPEPTIDASE"/>
    <property type="match status" value="1"/>
</dbReference>